<organism evidence="2 3">
    <name type="scientific">Lophiotrema nucula</name>
    <dbReference type="NCBI Taxonomy" id="690887"/>
    <lineage>
        <taxon>Eukaryota</taxon>
        <taxon>Fungi</taxon>
        <taxon>Dikarya</taxon>
        <taxon>Ascomycota</taxon>
        <taxon>Pezizomycotina</taxon>
        <taxon>Dothideomycetes</taxon>
        <taxon>Pleosporomycetidae</taxon>
        <taxon>Pleosporales</taxon>
        <taxon>Lophiotremataceae</taxon>
        <taxon>Lophiotrema</taxon>
    </lineage>
</organism>
<dbReference type="InterPro" id="IPR001810">
    <property type="entry name" value="F-box_dom"/>
</dbReference>
<accession>A0A6A5ZEM2</accession>
<dbReference type="OrthoDB" id="5139943at2759"/>
<proteinExistence type="predicted"/>
<dbReference type="PROSITE" id="PS50181">
    <property type="entry name" value="FBOX"/>
    <property type="match status" value="1"/>
</dbReference>
<protein>
    <recommendedName>
        <fullName evidence="1">F-box domain-containing protein</fullName>
    </recommendedName>
</protein>
<dbReference type="Proteomes" id="UP000799770">
    <property type="component" value="Unassembled WGS sequence"/>
</dbReference>
<dbReference type="EMBL" id="ML977319">
    <property type="protein sequence ID" value="KAF2117383.1"/>
    <property type="molecule type" value="Genomic_DNA"/>
</dbReference>
<sequence>MGSSTSPDASLLALPVELLRRIASHTTCSTVFNLFLTHRRLYAACNDRLVFRYIAETCHGIRCDEDIWRDSSALLDNATLADTIRVAFAVERALKLHEGEDPLLEIRPKDNGRYELDMHEWLPHLMALRHPQVVRLDPLPYLDIFYRTGPEGEGRWHQDVDDFDSTFTNVGFIILTSFLARRVTPGVLADDLQKYGNQHYLQLQDIPYGLSRQVPRPIVEYGVSLINFAQCSAICVTLAASIQLAFGNAQAILPSLDQMPLHEWAVVPPVYRSTIDTFATCHVMKMTEPDFLHGVWEGFYSDHRGWGGESIKIDPKMRDIQLIACPPTDSDYLDDADTLPGVTVVIDRNSGGLDKVGPFNLSGTVDEEGQVCVIKRYFHGGWTWRWRGRVMPYGIAGMWGRDLTGEFGGYFWIWKKEWAA</sequence>
<feature type="domain" description="F-box" evidence="1">
    <location>
        <begin position="8"/>
        <end position="54"/>
    </location>
</feature>
<reference evidence="2" key="1">
    <citation type="journal article" date="2020" name="Stud. Mycol.">
        <title>101 Dothideomycetes genomes: a test case for predicting lifestyles and emergence of pathogens.</title>
        <authorList>
            <person name="Haridas S."/>
            <person name="Albert R."/>
            <person name="Binder M."/>
            <person name="Bloem J."/>
            <person name="Labutti K."/>
            <person name="Salamov A."/>
            <person name="Andreopoulos B."/>
            <person name="Baker S."/>
            <person name="Barry K."/>
            <person name="Bills G."/>
            <person name="Bluhm B."/>
            <person name="Cannon C."/>
            <person name="Castanera R."/>
            <person name="Culley D."/>
            <person name="Daum C."/>
            <person name="Ezra D."/>
            <person name="Gonzalez J."/>
            <person name="Henrissat B."/>
            <person name="Kuo A."/>
            <person name="Liang C."/>
            <person name="Lipzen A."/>
            <person name="Lutzoni F."/>
            <person name="Magnuson J."/>
            <person name="Mondo S."/>
            <person name="Nolan M."/>
            <person name="Ohm R."/>
            <person name="Pangilinan J."/>
            <person name="Park H.-J."/>
            <person name="Ramirez L."/>
            <person name="Alfaro M."/>
            <person name="Sun H."/>
            <person name="Tritt A."/>
            <person name="Yoshinaga Y."/>
            <person name="Zwiers L.-H."/>
            <person name="Turgeon B."/>
            <person name="Goodwin S."/>
            <person name="Spatafora J."/>
            <person name="Crous P."/>
            <person name="Grigoriev I."/>
        </authorList>
    </citation>
    <scope>NUCLEOTIDE SEQUENCE</scope>
    <source>
        <strain evidence="2">CBS 627.86</strain>
    </source>
</reference>
<evidence type="ECO:0000313" key="2">
    <source>
        <dbReference type="EMBL" id="KAF2117383.1"/>
    </source>
</evidence>
<dbReference type="AlphaFoldDB" id="A0A6A5ZEM2"/>
<dbReference type="SUPFAM" id="SSF81383">
    <property type="entry name" value="F-box domain"/>
    <property type="match status" value="1"/>
</dbReference>
<evidence type="ECO:0000313" key="3">
    <source>
        <dbReference type="Proteomes" id="UP000799770"/>
    </source>
</evidence>
<gene>
    <name evidence="2" type="ORF">BDV96DRAFT_644807</name>
</gene>
<keyword evidence="3" id="KW-1185">Reference proteome</keyword>
<name>A0A6A5ZEM2_9PLEO</name>
<dbReference type="InterPro" id="IPR036047">
    <property type="entry name" value="F-box-like_dom_sf"/>
</dbReference>
<evidence type="ECO:0000259" key="1">
    <source>
        <dbReference type="PROSITE" id="PS50181"/>
    </source>
</evidence>